<dbReference type="SMART" id="SM00388">
    <property type="entry name" value="HisKA"/>
    <property type="match status" value="1"/>
</dbReference>
<feature type="transmembrane region" description="Helical" evidence="17">
    <location>
        <begin position="42"/>
        <end position="64"/>
    </location>
</feature>
<feature type="region of interest" description="Disordered" evidence="16">
    <location>
        <begin position="547"/>
        <end position="617"/>
    </location>
</feature>
<dbReference type="PROSITE" id="PS50885">
    <property type="entry name" value="HAMP"/>
    <property type="match status" value="1"/>
</dbReference>
<keyword evidence="10" id="KW-0067">ATP-binding</keyword>
<evidence type="ECO:0000256" key="5">
    <source>
        <dbReference type="ARBA" id="ARBA00022553"/>
    </source>
</evidence>
<organism evidence="20 21">
    <name type="scientific">Gulosibacter molinativorax</name>
    <dbReference type="NCBI Taxonomy" id="256821"/>
    <lineage>
        <taxon>Bacteria</taxon>
        <taxon>Bacillati</taxon>
        <taxon>Actinomycetota</taxon>
        <taxon>Actinomycetes</taxon>
        <taxon>Micrococcales</taxon>
        <taxon>Microbacteriaceae</taxon>
        <taxon>Gulosibacter</taxon>
    </lineage>
</organism>
<dbReference type="SUPFAM" id="SSF47384">
    <property type="entry name" value="Homodimeric domain of signal transducing histidine kinase"/>
    <property type="match status" value="1"/>
</dbReference>
<feature type="transmembrane region" description="Helical" evidence="17">
    <location>
        <begin position="219"/>
        <end position="242"/>
    </location>
</feature>
<dbReference type="InterPro" id="IPR036097">
    <property type="entry name" value="HisK_dim/P_sf"/>
</dbReference>
<evidence type="ECO:0000256" key="4">
    <source>
        <dbReference type="ARBA" id="ARBA00022475"/>
    </source>
</evidence>
<sequence>MSSEDADLNKSESLPGKWWRPSGFTANIRYLWGTSLPFRTTLIAVVLTTATVVVVAVVMGNTIARDLYTSRADQVLQEADHAVNTAQAAFDQGLETDELAITALRTQALDAALAQAPNASGFAFYRADNSAESDTVLQDIASGTVPQDLVSDEIRAALQADPQTTVYQSVSLDSEDGRPEPALVVGSTVTVPTAGTYELYLVYSMQSSQDTLDFVQRTLTISMAILVLMVGAIVGGIMRAVIRPIRVAAQTSRKLAAGHLEERIPEQGQDDIGTLARSFNDMADNLQRQIEQLEDLSQVQQRFVSDVSHELRTPLTTIRLAAGIVYARKDELEPTVARSAELLQDQIERFELLLADLLEISRYDAGAVQLLRKPNDLTLLAEDVIEGMTQVAADQGEALILRATSTHIEAEFDERRVNRVIRNLVANAIEHGEGKPILVSVDGNATAVAISVRDYGVGMTDEQQTQVFSRFWRADPSRKRTMGGSGLGLAISQEDAQLHNGRLELWSAPELGSNFRLTLPRHVDEPIVSSPLPLVPDDAGAETYTVEAADRRPEKFDEKSLETQPIELPGLGMSEDDHWEYLAGADPETGALPTNATHKESDDAGGAQAMPATGDDK</sequence>
<dbReference type="Pfam" id="PF00672">
    <property type="entry name" value="HAMP"/>
    <property type="match status" value="1"/>
</dbReference>
<dbReference type="CDD" id="cd06225">
    <property type="entry name" value="HAMP"/>
    <property type="match status" value="1"/>
</dbReference>
<evidence type="ECO:0000256" key="14">
    <source>
        <dbReference type="ARBA" id="ARBA00035305"/>
    </source>
</evidence>
<evidence type="ECO:0000259" key="18">
    <source>
        <dbReference type="PROSITE" id="PS50109"/>
    </source>
</evidence>
<comment type="subcellular location">
    <subcellularLocation>
        <location evidence="2">Cell membrane</location>
        <topology evidence="2">Multi-pass membrane protein</topology>
    </subcellularLocation>
</comment>
<evidence type="ECO:0000256" key="3">
    <source>
        <dbReference type="ARBA" id="ARBA00012438"/>
    </source>
</evidence>
<dbReference type="PROSITE" id="PS50109">
    <property type="entry name" value="HIS_KIN"/>
    <property type="match status" value="1"/>
</dbReference>
<keyword evidence="4" id="KW-1003">Cell membrane</keyword>
<dbReference type="InterPro" id="IPR036890">
    <property type="entry name" value="HATPase_C_sf"/>
</dbReference>
<keyword evidence="6" id="KW-0808">Transferase</keyword>
<feature type="domain" description="HAMP" evidence="19">
    <location>
        <begin position="239"/>
        <end position="291"/>
    </location>
</feature>
<dbReference type="InterPro" id="IPR005467">
    <property type="entry name" value="His_kinase_dom"/>
</dbReference>
<reference evidence="20" key="2">
    <citation type="journal article" date="2022" name="Sci. Rep.">
        <title>In silico prediction of the enzymes involved in the degradation of the herbicide molinate by Gulosibacter molinativorax ON4T.</title>
        <authorList>
            <person name="Lopes A.R."/>
            <person name="Bunin E."/>
            <person name="Viana A.T."/>
            <person name="Froufe H."/>
            <person name="Munoz-Merida A."/>
            <person name="Pinho D."/>
            <person name="Figueiredo J."/>
            <person name="Barroso C."/>
            <person name="Vaz-Moreira I."/>
            <person name="Bellanger X."/>
            <person name="Egas C."/>
            <person name="Nunes O.C."/>
        </authorList>
    </citation>
    <scope>NUCLEOTIDE SEQUENCE</scope>
    <source>
        <strain evidence="20">ON4</strain>
    </source>
</reference>
<evidence type="ECO:0000256" key="12">
    <source>
        <dbReference type="ARBA" id="ARBA00023012"/>
    </source>
</evidence>
<evidence type="ECO:0000256" key="15">
    <source>
        <dbReference type="SAM" id="Coils"/>
    </source>
</evidence>
<dbReference type="GO" id="GO:0016301">
    <property type="term" value="F:kinase activity"/>
    <property type="evidence" value="ECO:0007669"/>
    <property type="project" value="UniProtKB-KW"/>
</dbReference>
<keyword evidence="9 20" id="KW-0418">Kinase</keyword>
<dbReference type="Gene3D" id="1.10.287.130">
    <property type="match status" value="1"/>
</dbReference>
<dbReference type="InterPro" id="IPR047669">
    <property type="entry name" value="MtrAB_MtrB"/>
</dbReference>
<dbReference type="SMART" id="SM00304">
    <property type="entry name" value="HAMP"/>
    <property type="match status" value="1"/>
</dbReference>
<dbReference type="SUPFAM" id="SSF55874">
    <property type="entry name" value="ATPase domain of HSP90 chaperone/DNA topoisomerase II/histidine kinase"/>
    <property type="match status" value="1"/>
</dbReference>
<dbReference type="InterPro" id="IPR004358">
    <property type="entry name" value="Sig_transdc_His_kin-like_C"/>
</dbReference>
<dbReference type="PANTHER" id="PTHR43547:SF2">
    <property type="entry name" value="HYBRID SIGNAL TRANSDUCTION HISTIDINE KINASE C"/>
    <property type="match status" value="1"/>
</dbReference>
<comment type="catalytic activity">
    <reaction evidence="1">
        <text>ATP + protein L-histidine = ADP + protein N-phospho-L-histidine.</text>
        <dbReference type="EC" id="2.7.13.3"/>
    </reaction>
</comment>
<accession>A0ABT7CBN7</accession>
<keyword evidence="12" id="KW-0902">Two-component regulatory system</keyword>
<keyword evidence="11 17" id="KW-1133">Transmembrane helix</keyword>
<dbReference type="EC" id="2.7.13.3" evidence="3"/>
<dbReference type="SMART" id="SM00387">
    <property type="entry name" value="HATPase_c"/>
    <property type="match status" value="1"/>
</dbReference>
<dbReference type="PANTHER" id="PTHR43547">
    <property type="entry name" value="TWO-COMPONENT HISTIDINE KINASE"/>
    <property type="match status" value="1"/>
</dbReference>
<evidence type="ECO:0000256" key="8">
    <source>
        <dbReference type="ARBA" id="ARBA00022741"/>
    </source>
</evidence>
<evidence type="ECO:0000256" key="1">
    <source>
        <dbReference type="ARBA" id="ARBA00000085"/>
    </source>
</evidence>
<dbReference type="InterPro" id="IPR003594">
    <property type="entry name" value="HATPase_dom"/>
</dbReference>
<keyword evidence="21" id="KW-1185">Reference proteome</keyword>
<evidence type="ECO:0000313" key="20">
    <source>
        <dbReference type="EMBL" id="MDJ1372559.1"/>
    </source>
</evidence>
<protein>
    <recommendedName>
        <fullName evidence="14">Sensor histidine kinase MtrB</fullName>
        <ecNumber evidence="3">2.7.13.3</ecNumber>
    </recommendedName>
</protein>
<keyword evidence="5" id="KW-0597">Phosphoprotein</keyword>
<dbReference type="NCBIfam" id="NF040691">
    <property type="entry name" value="MtrAB_MtrB"/>
    <property type="match status" value="1"/>
</dbReference>
<evidence type="ECO:0000256" key="17">
    <source>
        <dbReference type="SAM" id="Phobius"/>
    </source>
</evidence>
<evidence type="ECO:0000256" key="11">
    <source>
        <dbReference type="ARBA" id="ARBA00022989"/>
    </source>
</evidence>
<dbReference type="EMBL" id="PXVD01000030">
    <property type="protein sequence ID" value="MDJ1372559.1"/>
    <property type="molecule type" value="Genomic_DNA"/>
</dbReference>
<keyword evidence="7 17" id="KW-0812">Transmembrane</keyword>
<feature type="compositionally biased region" description="Basic and acidic residues" evidence="16">
    <location>
        <begin position="548"/>
        <end position="561"/>
    </location>
</feature>
<evidence type="ECO:0000313" key="21">
    <source>
        <dbReference type="Proteomes" id="UP001170379"/>
    </source>
</evidence>
<keyword evidence="15" id="KW-0175">Coiled coil</keyword>
<evidence type="ECO:0000256" key="13">
    <source>
        <dbReference type="ARBA" id="ARBA00023136"/>
    </source>
</evidence>
<dbReference type="Gene3D" id="3.30.565.10">
    <property type="entry name" value="Histidine kinase-like ATPase, C-terminal domain"/>
    <property type="match status" value="1"/>
</dbReference>
<reference evidence="20" key="1">
    <citation type="submission" date="2018-03" db="EMBL/GenBank/DDBJ databases">
        <authorList>
            <person name="Nunes O.C."/>
            <person name="Lopes A.R."/>
            <person name="Froufe H."/>
            <person name="Munoz-Merida A."/>
            <person name="Barroso C."/>
            <person name="Egas C."/>
        </authorList>
    </citation>
    <scope>NUCLEOTIDE SEQUENCE</scope>
    <source>
        <strain evidence="20">ON4</strain>
    </source>
</reference>
<dbReference type="CDD" id="cd00082">
    <property type="entry name" value="HisKA"/>
    <property type="match status" value="1"/>
</dbReference>
<dbReference type="Pfam" id="PF02518">
    <property type="entry name" value="HATPase_c"/>
    <property type="match status" value="1"/>
</dbReference>
<feature type="domain" description="Histidine kinase" evidence="18">
    <location>
        <begin position="306"/>
        <end position="523"/>
    </location>
</feature>
<proteinExistence type="predicted"/>
<evidence type="ECO:0000256" key="16">
    <source>
        <dbReference type="SAM" id="MobiDB-lite"/>
    </source>
</evidence>
<keyword evidence="8" id="KW-0547">Nucleotide-binding</keyword>
<evidence type="ECO:0000256" key="2">
    <source>
        <dbReference type="ARBA" id="ARBA00004651"/>
    </source>
</evidence>
<dbReference type="InterPro" id="IPR003661">
    <property type="entry name" value="HisK_dim/P_dom"/>
</dbReference>
<dbReference type="Gene3D" id="6.10.340.10">
    <property type="match status" value="1"/>
</dbReference>
<evidence type="ECO:0000256" key="10">
    <source>
        <dbReference type="ARBA" id="ARBA00022840"/>
    </source>
</evidence>
<comment type="caution">
    <text evidence="20">The sequence shown here is derived from an EMBL/GenBank/DDBJ whole genome shotgun (WGS) entry which is preliminary data.</text>
</comment>
<evidence type="ECO:0000259" key="19">
    <source>
        <dbReference type="PROSITE" id="PS50885"/>
    </source>
</evidence>
<dbReference type="PRINTS" id="PR00344">
    <property type="entry name" value="BCTRLSENSOR"/>
</dbReference>
<evidence type="ECO:0000256" key="9">
    <source>
        <dbReference type="ARBA" id="ARBA00022777"/>
    </source>
</evidence>
<keyword evidence="13 17" id="KW-0472">Membrane</keyword>
<gene>
    <name evidence="20" type="ORF">C7K25_14515</name>
</gene>
<dbReference type="Pfam" id="PF00512">
    <property type="entry name" value="HisKA"/>
    <property type="match status" value="1"/>
</dbReference>
<dbReference type="SUPFAM" id="SSF158472">
    <property type="entry name" value="HAMP domain-like"/>
    <property type="match status" value="1"/>
</dbReference>
<dbReference type="Proteomes" id="UP001170379">
    <property type="component" value="Unassembled WGS sequence"/>
</dbReference>
<evidence type="ECO:0000256" key="7">
    <source>
        <dbReference type="ARBA" id="ARBA00022692"/>
    </source>
</evidence>
<name>A0ABT7CBN7_9MICO</name>
<evidence type="ECO:0000256" key="6">
    <source>
        <dbReference type="ARBA" id="ARBA00022679"/>
    </source>
</evidence>
<dbReference type="InterPro" id="IPR003660">
    <property type="entry name" value="HAMP_dom"/>
</dbReference>
<feature type="coiled-coil region" evidence="15">
    <location>
        <begin position="276"/>
        <end position="303"/>
    </location>
</feature>